<dbReference type="SUPFAM" id="SSF53448">
    <property type="entry name" value="Nucleotide-diphospho-sugar transferases"/>
    <property type="match status" value="1"/>
</dbReference>
<evidence type="ECO:0000256" key="4">
    <source>
        <dbReference type="ARBA" id="ARBA00022692"/>
    </source>
</evidence>
<organism evidence="9 10">
    <name type="scientific">Legionella nautarum</name>
    <dbReference type="NCBI Taxonomy" id="45070"/>
    <lineage>
        <taxon>Bacteria</taxon>
        <taxon>Pseudomonadati</taxon>
        <taxon>Pseudomonadota</taxon>
        <taxon>Gammaproteobacteria</taxon>
        <taxon>Legionellales</taxon>
        <taxon>Legionellaceae</taxon>
        <taxon>Legionella</taxon>
    </lineage>
</organism>
<keyword evidence="2" id="KW-0328">Glycosyltransferase</keyword>
<dbReference type="PANTHER" id="PTHR48090:SF1">
    <property type="entry name" value="PROPHAGE BACTOPRENOL GLUCOSYL TRANSFERASE HOMOLOG"/>
    <property type="match status" value="1"/>
</dbReference>
<dbReference type="InterPro" id="IPR001173">
    <property type="entry name" value="Glyco_trans_2-like"/>
</dbReference>
<dbReference type="PANTHER" id="PTHR48090">
    <property type="entry name" value="UNDECAPRENYL-PHOSPHATE 4-DEOXY-4-FORMAMIDO-L-ARABINOSE TRANSFERASE-RELATED"/>
    <property type="match status" value="1"/>
</dbReference>
<comment type="subcellular location">
    <subcellularLocation>
        <location evidence="1">Membrane</location>
        <topology evidence="1">Multi-pass membrane protein</topology>
    </subcellularLocation>
</comment>
<dbReference type="GO" id="GO:0016757">
    <property type="term" value="F:glycosyltransferase activity"/>
    <property type="evidence" value="ECO:0007669"/>
    <property type="project" value="UniProtKB-KW"/>
</dbReference>
<evidence type="ECO:0000256" key="6">
    <source>
        <dbReference type="ARBA" id="ARBA00023136"/>
    </source>
</evidence>
<evidence type="ECO:0000256" key="7">
    <source>
        <dbReference type="SAM" id="Phobius"/>
    </source>
</evidence>
<dbReference type="AlphaFoldDB" id="A0A0W0WUC6"/>
<dbReference type="Pfam" id="PF00535">
    <property type="entry name" value="Glycos_transf_2"/>
    <property type="match status" value="1"/>
</dbReference>
<evidence type="ECO:0000313" key="10">
    <source>
        <dbReference type="Proteomes" id="UP000054725"/>
    </source>
</evidence>
<evidence type="ECO:0000256" key="1">
    <source>
        <dbReference type="ARBA" id="ARBA00004141"/>
    </source>
</evidence>
<keyword evidence="4 7" id="KW-0812">Transmembrane</keyword>
<keyword evidence="6 7" id="KW-0472">Membrane</keyword>
<keyword evidence="10" id="KW-1185">Reference proteome</keyword>
<feature type="transmembrane region" description="Helical" evidence="7">
    <location>
        <begin position="221"/>
        <end position="241"/>
    </location>
</feature>
<gene>
    <name evidence="9" type="primary">wsfH</name>
    <name evidence="9" type="ORF">Lnau_0923</name>
</gene>
<name>A0A0W0WUC6_9GAMM</name>
<dbReference type="InterPro" id="IPR029044">
    <property type="entry name" value="Nucleotide-diphossugar_trans"/>
</dbReference>
<reference evidence="9 10" key="1">
    <citation type="submission" date="2015-11" db="EMBL/GenBank/DDBJ databases">
        <title>Genomic analysis of 38 Legionella species identifies large and diverse effector repertoires.</title>
        <authorList>
            <person name="Burstein D."/>
            <person name="Amaro F."/>
            <person name="Zusman T."/>
            <person name="Lifshitz Z."/>
            <person name="Cohen O."/>
            <person name="Gilbert J.A."/>
            <person name="Pupko T."/>
            <person name="Shuman H.A."/>
            <person name="Segal G."/>
        </authorList>
    </citation>
    <scope>NUCLEOTIDE SEQUENCE [LARGE SCALE GENOMIC DNA]</scope>
    <source>
        <strain evidence="9 10">ATCC 49506</strain>
    </source>
</reference>
<dbReference type="InterPro" id="IPR050256">
    <property type="entry name" value="Glycosyltransferase_2"/>
</dbReference>
<dbReference type="PATRIC" id="fig|45070.6.peg.979"/>
<dbReference type="GO" id="GO:0005886">
    <property type="term" value="C:plasma membrane"/>
    <property type="evidence" value="ECO:0007669"/>
    <property type="project" value="TreeGrafter"/>
</dbReference>
<evidence type="ECO:0000256" key="5">
    <source>
        <dbReference type="ARBA" id="ARBA00022989"/>
    </source>
</evidence>
<dbReference type="Proteomes" id="UP000054725">
    <property type="component" value="Unassembled WGS sequence"/>
</dbReference>
<accession>A0A0W0WUC6</accession>
<protein>
    <submittedName>
        <fullName evidence="9">Putative family 2 glycosyltransferase</fullName>
    </submittedName>
</protein>
<evidence type="ECO:0000256" key="2">
    <source>
        <dbReference type="ARBA" id="ARBA00022676"/>
    </source>
</evidence>
<feature type="transmembrane region" description="Helical" evidence="7">
    <location>
        <begin position="253"/>
        <end position="279"/>
    </location>
</feature>
<evidence type="ECO:0000256" key="3">
    <source>
        <dbReference type="ARBA" id="ARBA00022679"/>
    </source>
</evidence>
<evidence type="ECO:0000313" key="9">
    <source>
        <dbReference type="EMBL" id="KTD35939.1"/>
    </source>
</evidence>
<keyword evidence="3 9" id="KW-0808">Transferase</keyword>
<dbReference type="CDD" id="cd04187">
    <property type="entry name" value="DPM1_like_bac"/>
    <property type="match status" value="1"/>
</dbReference>
<dbReference type="EMBL" id="LNYO01000013">
    <property type="protein sequence ID" value="KTD35939.1"/>
    <property type="molecule type" value="Genomic_DNA"/>
</dbReference>
<proteinExistence type="predicted"/>
<comment type="caution">
    <text evidence="9">The sequence shown here is derived from an EMBL/GenBank/DDBJ whole genome shotgun (WGS) entry which is preliminary data.</text>
</comment>
<sequence length="307" mass="35503">MYNEEMVIETYLQETIEVLEAHYKNYELILIDDGSTDHTLMRCTPYIKTNKNIRLISFSRNYGHEIASTAGFDHATGDFVILMDTDLQHPPQLIPDLVKKAKEGYDVVCASRTNRDHETRFKRVSARVFYRFTRKMTGFDMQGDTGNFRLLNRKVVESLKKMKESNRHLVMMFAYVGFKTAILPYHCPPRAGGKSKYNLKQLVHLSLDSIISFSARPLRTMSFLSIFISAIMMLYAGFILIEKLFTHQQLADGIASIIFLTSGLFSVLFLFLAIISEYISRILVETKNRPLYYIKQEITHETFENLS</sequence>
<evidence type="ECO:0000259" key="8">
    <source>
        <dbReference type="Pfam" id="PF00535"/>
    </source>
</evidence>
<keyword evidence="5 7" id="KW-1133">Transmembrane helix</keyword>
<feature type="domain" description="Glycosyltransferase 2-like" evidence="8">
    <location>
        <begin position="1"/>
        <end position="158"/>
    </location>
</feature>
<dbReference type="STRING" id="45070.Lnau_0923"/>
<dbReference type="Gene3D" id="3.90.550.10">
    <property type="entry name" value="Spore Coat Polysaccharide Biosynthesis Protein SpsA, Chain A"/>
    <property type="match status" value="1"/>
</dbReference>